<evidence type="ECO:0000313" key="1">
    <source>
        <dbReference type="EMBL" id="SVA20964.1"/>
    </source>
</evidence>
<reference evidence="1" key="1">
    <citation type="submission" date="2018-05" db="EMBL/GenBank/DDBJ databases">
        <authorList>
            <person name="Lanie J.A."/>
            <person name="Ng W.-L."/>
            <person name="Kazmierczak K.M."/>
            <person name="Andrzejewski T.M."/>
            <person name="Davidsen T.M."/>
            <person name="Wayne K.J."/>
            <person name="Tettelin H."/>
            <person name="Glass J.I."/>
            <person name="Rusch D."/>
            <person name="Podicherti R."/>
            <person name="Tsui H.-C.T."/>
            <person name="Winkler M.E."/>
        </authorList>
    </citation>
    <scope>NUCLEOTIDE SEQUENCE</scope>
</reference>
<protein>
    <submittedName>
        <fullName evidence="1">Uncharacterized protein</fullName>
    </submittedName>
</protein>
<dbReference type="AlphaFoldDB" id="A0A381TYR4"/>
<name>A0A381TYR4_9ZZZZ</name>
<proteinExistence type="predicted"/>
<organism evidence="1">
    <name type="scientific">marine metagenome</name>
    <dbReference type="NCBI Taxonomy" id="408172"/>
    <lineage>
        <taxon>unclassified sequences</taxon>
        <taxon>metagenomes</taxon>
        <taxon>ecological metagenomes</taxon>
    </lineage>
</organism>
<dbReference type="EMBL" id="UINC01005381">
    <property type="protein sequence ID" value="SVA20964.1"/>
    <property type="molecule type" value="Genomic_DNA"/>
</dbReference>
<gene>
    <name evidence="1" type="ORF">METZ01_LOCUS73818</name>
</gene>
<accession>A0A381TYR4</accession>
<feature type="non-terminal residue" evidence="1">
    <location>
        <position position="1"/>
    </location>
</feature>
<sequence>APKVQLTVSVCSLGSIWFIAAEITLNGTIALHDV</sequence>